<dbReference type="AlphaFoldDB" id="A0A9P6ZUB0"/>
<dbReference type="Gene3D" id="2.80.10.50">
    <property type="match status" value="1"/>
</dbReference>
<dbReference type="EMBL" id="JABBWD010000023">
    <property type="protein sequence ID" value="KAG1776944.1"/>
    <property type="molecule type" value="Genomic_DNA"/>
</dbReference>
<dbReference type="Proteomes" id="UP000714275">
    <property type="component" value="Unassembled WGS sequence"/>
</dbReference>
<dbReference type="InterPro" id="IPR008999">
    <property type="entry name" value="Actin-crosslinking"/>
</dbReference>
<reference evidence="1" key="1">
    <citation type="journal article" date="2020" name="New Phytol.">
        <title>Comparative genomics reveals dynamic genome evolution in host specialist ectomycorrhizal fungi.</title>
        <authorList>
            <person name="Lofgren L.A."/>
            <person name="Nguyen N.H."/>
            <person name="Vilgalys R."/>
            <person name="Ruytinx J."/>
            <person name="Liao H.L."/>
            <person name="Branco S."/>
            <person name="Kuo A."/>
            <person name="LaButti K."/>
            <person name="Lipzen A."/>
            <person name="Andreopoulos W."/>
            <person name="Pangilinan J."/>
            <person name="Riley R."/>
            <person name="Hundley H."/>
            <person name="Na H."/>
            <person name="Barry K."/>
            <person name="Grigoriev I.V."/>
            <person name="Stajich J.E."/>
            <person name="Kennedy P.G."/>
        </authorList>
    </citation>
    <scope>NUCLEOTIDE SEQUENCE</scope>
    <source>
        <strain evidence="1">DOB743</strain>
    </source>
</reference>
<proteinExistence type="predicted"/>
<dbReference type="OrthoDB" id="2671844at2759"/>
<protein>
    <submittedName>
        <fullName evidence="1">Uncharacterized protein</fullName>
    </submittedName>
</protein>
<sequence length="137" mass="15531">MSIVPWDGVYRIQNVAYPQQKIGLQDAIVVGRHEDSVDPCIEWEIKAKSVGDNSKITIQSESYNYVGADSEKVVYTTTPYEWNVSYREVGRWIIQDPTSGLLMYLPNSNDGTEVKVTRDGAGEVSYWRFIPVRPPSN</sequence>
<evidence type="ECO:0000313" key="2">
    <source>
        <dbReference type="Proteomes" id="UP000714275"/>
    </source>
</evidence>
<evidence type="ECO:0000313" key="1">
    <source>
        <dbReference type="EMBL" id="KAG1776944.1"/>
    </source>
</evidence>
<comment type="caution">
    <text evidence="1">The sequence shown here is derived from an EMBL/GenBank/DDBJ whole genome shotgun (WGS) entry which is preliminary data.</text>
</comment>
<organism evidence="1 2">
    <name type="scientific">Suillus placidus</name>
    <dbReference type="NCBI Taxonomy" id="48579"/>
    <lineage>
        <taxon>Eukaryota</taxon>
        <taxon>Fungi</taxon>
        <taxon>Dikarya</taxon>
        <taxon>Basidiomycota</taxon>
        <taxon>Agaricomycotina</taxon>
        <taxon>Agaricomycetes</taxon>
        <taxon>Agaricomycetidae</taxon>
        <taxon>Boletales</taxon>
        <taxon>Suillineae</taxon>
        <taxon>Suillaceae</taxon>
        <taxon>Suillus</taxon>
    </lineage>
</organism>
<accession>A0A9P6ZUB0</accession>
<keyword evidence="2" id="KW-1185">Reference proteome</keyword>
<gene>
    <name evidence="1" type="ORF">EV702DRAFT_1278840</name>
</gene>
<dbReference type="SUPFAM" id="SSF50405">
    <property type="entry name" value="Actin-crosslinking proteins"/>
    <property type="match status" value="1"/>
</dbReference>
<name>A0A9P6ZUB0_9AGAM</name>